<dbReference type="STRING" id="456481.LEPBI_I3015"/>
<name>B0SPH5_LEPBP</name>
<protein>
    <recommendedName>
        <fullName evidence="3">Lipoprotein</fullName>
    </recommendedName>
</protein>
<dbReference type="AlphaFoldDB" id="B0SPH5"/>
<dbReference type="PROSITE" id="PS51257">
    <property type="entry name" value="PROKAR_LIPOPROTEIN"/>
    <property type="match status" value="1"/>
</dbReference>
<proteinExistence type="predicted"/>
<sequence>MMMNFNKITLVCVLIGILSLVGCIGSHVPKEIHLYDSATVVRSTDYKVLGKGTGQDSAFYLLGMFPVTKAPNVELAMSQILEKYPTGKTLINIKIQVEDKAYFPLGLVTVVNVTADVVGQPEETIPTNQKENK</sequence>
<dbReference type="HOGENOM" id="CLU_1914453_0_0_12"/>
<organism evidence="1 2">
    <name type="scientific">Leptospira biflexa serovar Patoc (strain Patoc 1 / ATCC 23582 / Paris)</name>
    <dbReference type="NCBI Taxonomy" id="456481"/>
    <lineage>
        <taxon>Bacteria</taxon>
        <taxon>Pseudomonadati</taxon>
        <taxon>Spirochaetota</taxon>
        <taxon>Spirochaetia</taxon>
        <taxon>Leptospirales</taxon>
        <taxon>Leptospiraceae</taxon>
        <taxon>Leptospira</taxon>
    </lineage>
</organism>
<evidence type="ECO:0008006" key="3">
    <source>
        <dbReference type="Google" id="ProtNLM"/>
    </source>
</evidence>
<keyword evidence="2" id="KW-1185">Reference proteome</keyword>
<reference evidence="1 2" key="1">
    <citation type="journal article" date="2008" name="PLoS ONE">
        <title>Genome sequence of the saprophyte Leptospira biflexa provides insights into the evolution of Leptospira and the pathogenesis of leptospirosis.</title>
        <authorList>
            <person name="Picardeau M."/>
            <person name="Bulach D.M."/>
            <person name="Bouchier C."/>
            <person name="Zuerner R.L."/>
            <person name="Zidane N."/>
            <person name="Wilson P.J."/>
            <person name="Creno S."/>
            <person name="Kuczek E.S."/>
            <person name="Bommezzadri S."/>
            <person name="Davis J.C."/>
            <person name="McGrath A."/>
            <person name="Johnson M.J."/>
            <person name="Boursaux-Eude C."/>
            <person name="Seemann T."/>
            <person name="Rouy Z."/>
            <person name="Coppel R.L."/>
            <person name="Rood J.I."/>
            <person name="Lajus A."/>
            <person name="Davies J.K."/>
            <person name="Medigue C."/>
            <person name="Adler B."/>
        </authorList>
    </citation>
    <scope>NUCLEOTIDE SEQUENCE [LARGE SCALE GENOMIC DNA]</scope>
    <source>
        <strain evidence="2">Patoc 1 / ATCC 23582 / Paris</strain>
    </source>
</reference>
<evidence type="ECO:0000313" key="1">
    <source>
        <dbReference type="EMBL" id="ABZ99081.1"/>
    </source>
</evidence>
<gene>
    <name evidence="1" type="ordered locus">LEPBI_I3015</name>
</gene>
<dbReference type="KEGG" id="lbi:LEPBI_I3015"/>
<dbReference type="EMBL" id="CP000786">
    <property type="protein sequence ID" value="ABZ99081.1"/>
    <property type="molecule type" value="Genomic_DNA"/>
</dbReference>
<accession>B0SPH5</accession>
<evidence type="ECO:0000313" key="2">
    <source>
        <dbReference type="Proteomes" id="UP000001847"/>
    </source>
</evidence>
<dbReference type="Proteomes" id="UP000001847">
    <property type="component" value="Chromosome I"/>
</dbReference>